<dbReference type="SUPFAM" id="SSF51735">
    <property type="entry name" value="NAD(P)-binding Rossmann-fold domains"/>
    <property type="match status" value="1"/>
</dbReference>
<organism evidence="4 5">
    <name type="scientific">Paraburkholderia caribensis MBA4</name>
    <dbReference type="NCBI Taxonomy" id="1323664"/>
    <lineage>
        <taxon>Bacteria</taxon>
        <taxon>Pseudomonadati</taxon>
        <taxon>Pseudomonadota</taxon>
        <taxon>Betaproteobacteria</taxon>
        <taxon>Burkholderiales</taxon>
        <taxon>Burkholderiaceae</taxon>
        <taxon>Paraburkholderia</taxon>
    </lineage>
</organism>
<dbReference type="InterPro" id="IPR045312">
    <property type="entry name" value="PCBER-like"/>
</dbReference>
<dbReference type="CDD" id="cd05259">
    <property type="entry name" value="PCBER_SDR_a"/>
    <property type="match status" value="1"/>
</dbReference>
<keyword evidence="2" id="KW-0560">Oxidoreductase</keyword>
<geneLocation type="plasmid" evidence="5"/>
<evidence type="ECO:0000256" key="2">
    <source>
        <dbReference type="ARBA" id="ARBA00023002"/>
    </source>
</evidence>
<reference evidence="4 5" key="1">
    <citation type="journal article" date="2014" name="Genome Announc.">
        <title>Draft Genome Sequence of the Haloacid-Degrading Burkholderia caribensis Strain MBA4.</title>
        <authorList>
            <person name="Pan Y."/>
            <person name="Kong K.F."/>
            <person name="Tsang J.S."/>
        </authorList>
    </citation>
    <scope>NUCLEOTIDE SEQUENCE [LARGE SCALE GENOMIC DNA]</scope>
    <source>
        <strain evidence="4 5">MBA4</strain>
        <plasmid evidence="5">Plasmid</plasmid>
    </source>
</reference>
<dbReference type="Pfam" id="PF05368">
    <property type="entry name" value="NmrA"/>
    <property type="match status" value="1"/>
</dbReference>
<proteinExistence type="predicted"/>
<dbReference type="InterPro" id="IPR008030">
    <property type="entry name" value="NmrA-like"/>
</dbReference>
<dbReference type="GeneID" id="69973873"/>
<dbReference type="InterPro" id="IPR051609">
    <property type="entry name" value="NmrA/Isoflavone_reductase-like"/>
</dbReference>
<dbReference type="AlphaFoldDB" id="A0A0P0RN15"/>
<dbReference type="KEGG" id="bcai:K788_0001260"/>
<evidence type="ECO:0000313" key="4">
    <source>
        <dbReference type="EMBL" id="ALL70399.1"/>
    </source>
</evidence>
<evidence type="ECO:0000256" key="1">
    <source>
        <dbReference type="ARBA" id="ARBA00022857"/>
    </source>
</evidence>
<sequence length="312" mass="34240">MTQQRILVLGAGELGMSVLRNLALRAGSSALGISVLLRPSTLHSTDPVKQREIDALRTLGIERIPGDLAADSVDTLAALFKRFDTVVSCTGFVGGKGVQLKIARAALNAGVPRFFPWQFGVDYDVIGRGSAQDLFDEQLDVRDLLRAQSRTDWVIVSTGMFTSFLFEPSFGVVDVENGIVRALGGWDHAVTVTTAEDIGRLTTEILLAEPRISHRVVHVAGETIAYGQLADKLDTFTGRSFERVEWTVPQLKQELALDPDNGLKKYRVVFAQGKGVAWDERQTFNAQRGMAVENVGEWMRRNLGANERALAE</sequence>
<gene>
    <name evidence="4" type="ORF">K788_0001260</name>
</gene>
<dbReference type="PANTHER" id="PTHR47706">
    <property type="entry name" value="NMRA-LIKE FAMILY PROTEIN"/>
    <property type="match status" value="1"/>
</dbReference>
<evidence type="ECO:0000259" key="3">
    <source>
        <dbReference type="Pfam" id="PF05368"/>
    </source>
</evidence>
<keyword evidence="1" id="KW-0521">NADP</keyword>
<dbReference type="Gene3D" id="3.90.25.10">
    <property type="entry name" value="UDP-galactose 4-epimerase, domain 1"/>
    <property type="match status" value="1"/>
</dbReference>
<feature type="domain" description="NmrA-like" evidence="3">
    <location>
        <begin position="3"/>
        <end position="257"/>
    </location>
</feature>
<protein>
    <submittedName>
        <fullName evidence="4">Putative oxidoreductase</fullName>
    </submittedName>
</protein>
<dbReference type="EMBL" id="CP012748">
    <property type="protein sequence ID" value="ALL70399.1"/>
    <property type="molecule type" value="Genomic_DNA"/>
</dbReference>
<dbReference type="Gene3D" id="3.40.50.720">
    <property type="entry name" value="NAD(P)-binding Rossmann-like Domain"/>
    <property type="match status" value="1"/>
</dbReference>
<dbReference type="RefSeq" id="WP_035994284.1">
    <property type="nucleotide sequence ID" value="NZ_CP012748.1"/>
</dbReference>
<dbReference type="Proteomes" id="UP000019146">
    <property type="component" value="Plasmid unnamed"/>
</dbReference>
<dbReference type="InterPro" id="IPR036291">
    <property type="entry name" value="NAD(P)-bd_dom_sf"/>
</dbReference>
<name>A0A0P0RN15_9BURK</name>
<dbReference type="GO" id="GO:0016491">
    <property type="term" value="F:oxidoreductase activity"/>
    <property type="evidence" value="ECO:0007669"/>
    <property type="project" value="UniProtKB-KW"/>
</dbReference>
<evidence type="ECO:0000313" key="5">
    <source>
        <dbReference type="Proteomes" id="UP000019146"/>
    </source>
</evidence>
<keyword evidence="4" id="KW-0614">Plasmid</keyword>
<accession>A0A0P0RN15</accession>
<dbReference type="PANTHER" id="PTHR47706:SF6">
    <property type="entry name" value="NMRA-LIKE FAMILY PROTEIN (AFU_ORTHOLOGUE AFUA_6G00280)"/>
    <property type="match status" value="1"/>
</dbReference>